<reference evidence="1 2" key="1">
    <citation type="submission" date="2020-08" db="EMBL/GenBank/DDBJ databases">
        <title>Genomic Encyclopedia of Type Strains, Phase IV (KMG-IV): sequencing the most valuable type-strain genomes for metagenomic binning, comparative biology and taxonomic classification.</title>
        <authorList>
            <person name="Goeker M."/>
        </authorList>
    </citation>
    <scope>NUCLEOTIDE SEQUENCE [LARGE SCALE GENOMIC DNA]</scope>
    <source>
        <strain evidence="1 2">DSM 28538</strain>
    </source>
</reference>
<name>A0A840NLY2_9HYPH</name>
<sequence>MIETEPYWRTGKTFKLMAEGLEISTIFSSLED</sequence>
<accession>A0A840NLY2</accession>
<protein>
    <submittedName>
        <fullName evidence="1">Uncharacterized protein</fullName>
    </submittedName>
</protein>
<dbReference type="AlphaFoldDB" id="A0A840NLY2"/>
<dbReference type="Proteomes" id="UP000561417">
    <property type="component" value="Unassembled WGS sequence"/>
</dbReference>
<keyword evidence="2" id="KW-1185">Reference proteome</keyword>
<proteinExistence type="predicted"/>
<comment type="caution">
    <text evidence="1">The sequence shown here is derived from an EMBL/GenBank/DDBJ whole genome shotgun (WGS) entry which is preliminary data.</text>
</comment>
<evidence type="ECO:0000313" key="1">
    <source>
        <dbReference type="EMBL" id="MBB5073666.1"/>
    </source>
</evidence>
<dbReference type="EMBL" id="JACHIM010000003">
    <property type="protein sequence ID" value="MBB5073666.1"/>
    <property type="molecule type" value="Genomic_DNA"/>
</dbReference>
<gene>
    <name evidence="1" type="ORF">HNQ69_000792</name>
</gene>
<evidence type="ECO:0000313" key="2">
    <source>
        <dbReference type="Proteomes" id="UP000561417"/>
    </source>
</evidence>
<organism evidence="1 2">
    <name type="scientific">Bartonella callosciuri</name>
    <dbReference type="NCBI Taxonomy" id="686223"/>
    <lineage>
        <taxon>Bacteria</taxon>
        <taxon>Pseudomonadati</taxon>
        <taxon>Pseudomonadota</taxon>
        <taxon>Alphaproteobacteria</taxon>
        <taxon>Hyphomicrobiales</taxon>
        <taxon>Bartonellaceae</taxon>
        <taxon>Bartonella</taxon>
    </lineage>
</organism>